<feature type="region of interest" description="Disordered" evidence="1">
    <location>
        <begin position="415"/>
        <end position="436"/>
    </location>
</feature>
<evidence type="ECO:0000256" key="1">
    <source>
        <dbReference type="SAM" id="MobiDB-lite"/>
    </source>
</evidence>
<proteinExistence type="predicted"/>
<accession>A0A182QKB1</accession>
<evidence type="ECO:0000313" key="3">
    <source>
        <dbReference type="Proteomes" id="UP000075886"/>
    </source>
</evidence>
<dbReference type="VEuPathDB" id="VectorBase:AFAF011975"/>
<dbReference type="Proteomes" id="UP000075886">
    <property type="component" value="Unassembled WGS sequence"/>
</dbReference>
<reference evidence="2" key="2">
    <citation type="submission" date="2020-05" db="UniProtKB">
        <authorList>
            <consortium name="EnsemblMetazoa"/>
        </authorList>
    </citation>
    <scope>IDENTIFICATION</scope>
    <source>
        <strain evidence="2">FAR1</strain>
    </source>
</reference>
<organism evidence="2 3">
    <name type="scientific">Anopheles farauti</name>
    <dbReference type="NCBI Taxonomy" id="69004"/>
    <lineage>
        <taxon>Eukaryota</taxon>
        <taxon>Metazoa</taxon>
        <taxon>Ecdysozoa</taxon>
        <taxon>Arthropoda</taxon>
        <taxon>Hexapoda</taxon>
        <taxon>Insecta</taxon>
        <taxon>Pterygota</taxon>
        <taxon>Neoptera</taxon>
        <taxon>Endopterygota</taxon>
        <taxon>Diptera</taxon>
        <taxon>Nematocera</taxon>
        <taxon>Culicoidea</taxon>
        <taxon>Culicidae</taxon>
        <taxon>Anophelinae</taxon>
        <taxon>Anopheles</taxon>
    </lineage>
</organism>
<name>A0A182QKB1_9DIPT</name>
<evidence type="ECO:0000313" key="2">
    <source>
        <dbReference type="EnsemblMetazoa" id="AFAF011975-PA"/>
    </source>
</evidence>
<protein>
    <submittedName>
        <fullName evidence="2">Uncharacterized protein</fullName>
    </submittedName>
</protein>
<dbReference type="EMBL" id="AXCN02000762">
    <property type="status" value="NOT_ANNOTATED_CDS"/>
    <property type="molecule type" value="Genomic_DNA"/>
</dbReference>
<dbReference type="AlphaFoldDB" id="A0A182QKB1"/>
<dbReference type="EnsemblMetazoa" id="AFAF011975-RA">
    <property type="protein sequence ID" value="AFAF011975-PA"/>
    <property type="gene ID" value="AFAF011975"/>
</dbReference>
<reference evidence="3" key="1">
    <citation type="submission" date="2014-01" db="EMBL/GenBank/DDBJ databases">
        <title>The Genome Sequence of Anopheles farauti FAR1 (V2).</title>
        <authorList>
            <consortium name="The Broad Institute Genomics Platform"/>
            <person name="Neafsey D.E."/>
            <person name="Besansky N."/>
            <person name="Howell P."/>
            <person name="Walton C."/>
            <person name="Young S.K."/>
            <person name="Zeng Q."/>
            <person name="Gargeya S."/>
            <person name="Fitzgerald M."/>
            <person name="Haas B."/>
            <person name="Abouelleil A."/>
            <person name="Allen A.W."/>
            <person name="Alvarado L."/>
            <person name="Arachchi H.M."/>
            <person name="Berlin A.M."/>
            <person name="Chapman S.B."/>
            <person name="Gainer-Dewar J."/>
            <person name="Goldberg J."/>
            <person name="Griggs A."/>
            <person name="Gujja S."/>
            <person name="Hansen M."/>
            <person name="Howarth C."/>
            <person name="Imamovic A."/>
            <person name="Ireland A."/>
            <person name="Larimer J."/>
            <person name="McCowan C."/>
            <person name="Murphy C."/>
            <person name="Pearson M."/>
            <person name="Poon T.W."/>
            <person name="Priest M."/>
            <person name="Roberts A."/>
            <person name="Saif S."/>
            <person name="Shea T."/>
            <person name="Sisk P."/>
            <person name="Sykes S."/>
            <person name="Wortman J."/>
            <person name="Nusbaum C."/>
            <person name="Birren B."/>
        </authorList>
    </citation>
    <scope>NUCLEOTIDE SEQUENCE [LARGE SCALE GENOMIC DNA]</scope>
    <source>
        <strain evidence="3">FAR1</strain>
    </source>
</reference>
<keyword evidence="3" id="KW-1185">Reference proteome</keyword>
<sequence length="436" mass="47736">MRRSVCEPLYTTLPLYTLCGSSQAMLLHVRLLLAGTASLRPADRSLLRGLFARFRRITGDRPITVLFLILRTFATAGGLRQGLQDRVHLFGDGHQHKLELLPGGDQAGPLIAQMFQRRRNVNLPCALVHATEHQIEQNVRTGTSGSVAAEKRVKNDANKNHITHDQSNRLHTFRAQRNVPAVDDDGTGAATVGLVHLAAEVEQGLGRRRYAALRPGQEVELGDGARFAGAQILQVERAHQIVVAPDVLADQVHLVDVVHLGTLLGPVAGAGRLTVLLQAAERHQHDRSLFPHHLPEVGQRRLHRPLGGYVGRCARIVIGDGGRIDVVHALRVRQVVQHDARVIVRERRSGTVQRCALACEGRIPCARFRFVPAQGFPFALQPALVAQVILHDDVLERDDGGRASASFVSAVMRPPGESVPTGPGFPPAMRARHRSW</sequence>